<evidence type="ECO:0000313" key="2">
    <source>
        <dbReference type="EMBL" id="MCI17342.1"/>
    </source>
</evidence>
<protein>
    <submittedName>
        <fullName evidence="2">Uncharacterized protein</fullName>
    </submittedName>
</protein>
<proteinExistence type="predicted"/>
<name>A0A392Q0B3_9FABA</name>
<organism evidence="2 3">
    <name type="scientific">Trifolium medium</name>
    <dbReference type="NCBI Taxonomy" id="97028"/>
    <lineage>
        <taxon>Eukaryota</taxon>
        <taxon>Viridiplantae</taxon>
        <taxon>Streptophyta</taxon>
        <taxon>Embryophyta</taxon>
        <taxon>Tracheophyta</taxon>
        <taxon>Spermatophyta</taxon>
        <taxon>Magnoliopsida</taxon>
        <taxon>eudicotyledons</taxon>
        <taxon>Gunneridae</taxon>
        <taxon>Pentapetalae</taxon>
        <taxon>rosids</taxon>
        <taxon>fabids</taxon>
        <taxon>Fabales</taxon>
        <taxon>Fabaceae</taxon>
        <taxon>Papilionoideae</taxon>
        <taxon>50 kb inversion clade</taxon>
        <taxon>NPAAA clade</taxon>
        <taxon>Hologalegina</taxon>
        <taxon>IRL clade</taxon>
        <taxon>Trifolieae</taxon>
        <taxon>Trifolium</taxon>
    </lineage>
</organism>
<feature type="transmembrane region" description="Helical" evidence="1">
    <location>
        <begin position="49"/>
        <end position="69"/>
    </location>
</feature>
<feature type="non-terminal residue" evidence="2">
    <location>
        <position position="90"/>
    </location>
</feature>
<accession>A0A392Q0B3</accession>
<dbReference type="AlphaFoldDB" id="A0A392Q0B3"/>
<dbReference type="EMBL" id="LXQA010105035">
    <property type="protein sequence ID" value="MCI17342.1"/>
    <property type="molecule type" value="Genomic_DNA"/>
</dbReference>
<evidence type="ECO:0000256" key="1">
    <source>
        <dbReference type="SAM" id="Phobius"/>
    </source>
</evidence>
<dbReference type="Proteomes" id="UP000265520">
    <property type="component" value="Unassembled WGS sequence"/>
</dbReference>
<keyword evidence="1" id="KW-1133">Transmembrane helix</keyword>
<keyword evidence="1" id="KW-0472">Membrane</keyword>
<sequence length="90" mass="9942">MRKCSSNWLLHYSWLSDHHTQGGPRRLWLRRDCHQQASTSGTDLTALGVGPALGVLWQVANFLVVLVAVKGRSFFVSRVSLTTTCGLSSD</sequence>
<comment type="caution">
    <text evidence="2">The sequence shown here is derived from an EMBL/GenBank/DDBJ whole genome shotgun (WGS) entry which is preliminary data.</text>
</comment>
<evidence type="ECO:0000313" key="3">
    <source>
        <dbReference type="Proteomes" id="UP000265520"/>
    </source>
</evidence>
<keyword evidence="1" id="KW-0812">Transmembrane</keyword>
<reference evidence="2 3" key="1">
    <citation type="journal article" date="2018" name="Front. Plant Sci.">
        <title>Red Clover (Trifolium pratense) and Zigzag Clover (T. medium) - A Picture of Genomic Similarities and Differences.</title>
        <authorList>
            <person name="Dluhosova J."/>
            <person name="Istvanek J."/>
            <person name="Nedelnik J."/>
            <person name="Repkova J."/>
        </authorList>
    </citation>
    <scope>NUCLEOTIDE SEQUENCE [LARGE SCALE GENOMIC DNA]</scope>
    <source>
        <strain evidence="3">cv. 10/8</strain>
        <tissue evidence="2">Leaf</tissue>
    </source>
</reference>
<keyword evidence="3" id="KW-1185">Reference proteome</keyword>